<comment type="caution">
    <text evidence="3">The sequence shown here is derived from an EMBL/GenBank/DDBJ whole genome shotgun (WGS) entry which is preliminary data.</text>
</comment>
<feature type="chain" id="PRO_5039378711" description="Gram-positive cocci surface proteins LPxTG domain-containing protein" evidence="2">
    <location>
        <begin position="25"/>
        <end position="376"/>
    </location>
</feature>
<dbReference type="RefSeq" id="WP_182774856.1">
    <property type="nucleotide sequence ID" value="NZ_BAAAHW010000002.1"/>
</dbReference>
<evidence type="ECO:0000313" key="3">
    <source>
        <dbReference type="EMBL" id="MBA9051744.1"/>
    </source>
</evidence>
<gene>
    <name evidence="3" type="ORF">HDA42_000922</name>
</gene>
<keyword evidence="1" id="KW-0472">Membrane</keyword>
<protein>
    <recommendedName>
        <fullName evidence="5">Gram-positive cocci surface proteins LPxTG domain-containing protein</fullName>
    </recommendedName>
</protein>
<dbReference type="EMBL" id="JACJIJ010000002">
    <property type="protein sequence ID" value="MBA9051744.1"/>
    <property type="molecule type" value="Genomic_DNA"/>
</dbReference>
<dbReference type="Proteomes" id="UP000577386">
    <property type="component" value="Unassembled WGS sequence"/>
</dbReference>
<sequence>MNRRVRLGGVGAAAAAVMVLGAQAPVAYGAGQGNADRLTLDRLGRDGPETLDVGSAFEVRAGFTHHGKRPLRRIVISLDASEGLSFTREYRNCVYGTEARNISARAEYRALCLIRTRVEPGESIDLTPLSLKVGKGALEEHVGVSYAIAMQAPYSQWRNIHRGRGEELTAAPRTGVVPPDERRYTDLLSAQRDVSVDNAWDMEVKGAALKGRKGETLTARLALEHHGASVRAQLDAENSIPFARVEVRFPKGVKVVSVPEGCGRGDVRSRPPYYLCEYGLYTTGFDLPVLRDGFHMDFPFKVRIDDPSELGAGTVRVDAPAERLRDDADPGNSTAPITVEAIGASDGLGPLVPAAVAGAMALAGLLAFALVRRRAR</sequence>
<evidence type="ECO:0000256" key="1">
    <source>
        <dbReference type="SAM" id="Phobius"/>
    </source>
</evidence>
<evidence type="ECO:0000256" key="2">
    <source>
        <dbReference type="SAM" id="SignalP"/>
    </source>
</evidence>
<keyword evidence="4" id="KW-1185">Reference proteome</keyword>
<feature type="signal peptide" evidence="2">
    <location>
        <begin position="1"/>
        <end position="24"/>
    </location>
</feature>
<keyword evidence="1" id="KW-1133">Transmembrane helix</keyword>
<dbReference type="AlphaFoldDB" id="A0A7W3NJM0"/>
<feature type="transmembrane region" description="Helical" evidence="1">
    <location>
        <begin position="351"/>
        <end position="371"/>
    </location>
</feature>
<reference evidence="3 4" key="1">
    <citation type="submission" date="2020-08" db="EMBL/GenBank/DDBJ databases">
        <title>Sequencing the genomes of 1000 actinobacteria strains.</title>
        <authorList>
            <person name="Klenk H.-P."/>
        </authorList>
    </citation>
    <scope>NUCLEOTIDE SEQUENCE [LARGE SCALE GENOMIC DNA]</scope>
    <source>
        <strain evidence="3 4">DSM 41827</strain>
    </source>
</reference>
<accession>A0A7W3NJM0</accession>
<keyword evidence="1" id="KW-0812">Transmembrane</keyword>
<evidence type="ECO:0000313" key="4">
    <source>
        <dbReference type="Proteomes" id="UP000577386"/>
    </source>
</evidence>
<evidence type="ECO:0008006" key="5">
    <source>
        <dbReference type="Google" id="ProtNLM"/>
    </source>
</evidence>
<organism evidence="3 4">
    <name type="scientific">Streptomyces murinus</name>
    <dbReference type="NCBI Taxonomy" id="33900"/>
    <lineage>
        <taxon>Bacteria</taxon>
        <taxon>Bacillati</taxon>
        <taxon>Actinomycetota</taxon>
        <taxon>Actinomycetes</taxon>
        <taxon>Kitasatosporales</taxon>
        <taxon>Streptomycetaceae</taxon>
        <taxon>Streptomyces</taxon>
    </lineage>
</organism>
<name>A0A7W3NJM0_STRMR</name>
<proteinExistence type="predicted"/>
<dbReference type="GeneID" id="93979457"/>
<keyword evidence="2" id="KW-0732">Signal</keyword>